<feature type="domain" description="Phytase-like" evidence="2">
    <location>
        <begin position="84"/>
        <end position="420"/>
    </location>
</feature>
<dbReference type="Proteomes" id="UP000552709">
    <property type="component" value="Unassembled WGS sequence"/>
</dbReference>
<dbReference type="PROSITE" id="PS51257">
    <property type="entry name" value="PROKAR_LIPOPROTEIN"/>
    <property type="match status" value="1"/>
</dbReference>
<accession>A0A7W8JTA0</accession>
<evidence type="ECO:0000313" key="4">
    <source>
        <dbReference type="Proteomes" id="UP000552709"/>
    </source>
</evidence>
<gene>
    <name evidence="3" type="ORF">HNQ08_001894</name>
</gene>
<feature type="chain" id="PRO_5030760082" evidence="1">
    <location>
        <begin position="20"/>
        <end position="443"/>
    </location>
</feature>
<reference evidence="3 4" key="1">
    <citation type="submission" date="2020-08" db="EMBL/GenBank/DDBJ databases">
        <title>Genomic Encyclopedia of Type Strains, Phase IV (KMG-IV): sequencing the most valuable type-strain genomes for metagenomic binning, comparative biology and taxonomic classification.</title>
        <authorList>
            <person name="Goeker M."/>
        </authorList>
    </citation>
    <scope>NUCLEOTIDE SEQUENCE [LARGE SCALE GENOMIC DNA]</scope>
    <source>
        <strain evidence="3 4">DSM 27939</strain>
    </source>
</reference>
<feature type="signal peptide" evidence="1">
    <location>
        <begin position="1"/>
        <end position="19"/>
    </location>
</feature>
<protein>
    <submittedName>
        <fullName evidence="3">Alkaline phosphatase</fullName>
        <ecNumber evidence="3">3.1.3.1</ecNumber>
    </submittedName>
</protein>
<evidence type="ECO:0000256" key="1">
    <source>
        <dbReference type="SAM" id="SignalP"/>
    </source>
</evidence>
<comment type="caution">
    <text evidence="3">The sequence shown here is derived from an EMBL/GenBank/DDBJ whole genome shotgun (WGS) entry which is preliminary data.</text>
</comment>
<name>A0A7W8JTA0_9DEIO</name>
<proteinExistence type="predicted"/>
<keyword evidence="4" id="KW-1185">Reference proteome</keyword>
<evidence type="ECO:0000313" key="3">
    <source>
        <dbReference type="EMBL" id="MBB5362796.1"/>
    </source>
</evidence>
<dbReference type="PANTHER" id="PTHR37957:SF1">
    <property type="entry name" value="PHYTASE-LIKE DOMAIN-CONTAINING PROTEIN"/>
    <property type="match status" value="1"/>
</dbReference>
<organism evidence="3 4">
    <name type="scientific">Deinococcus humi</name>
    <dbReference type="NCBI Taxonomy" id="662880"/>
    <lineage>
        <taxon>Bacteria</taxon>
        <taxon>Thermotogati</taxon>
        <taxon>Deinococcota</taxon>
        <taxon>Deinococci</taxon>
        <taxon>Deinococcales</taxon>
        <taxon>Deinococcaceae</taxon>
        <taxon>Deinococcus</taxon>
    </lineage>
</organism>
<keyword evidence="1" id="KW-0732">Signal</keyword>
<dbReference type="PANTHER" id="PTHR37957">
    <property type="entry name" value="BLR7070 PROTEIN"/>
    <property type="match status" value="1"/>
</dbReference>
<dbReference type="AlphaFoldDB" id="A0A7W8JTA0"/>
<keyword evidence="3" id="KW-0378">Hydrolase</keyword>
<dbReference type="Pfam" id="PF13449">
    <property type="entry name" value="Phytase-like"/>
    <property type="match status" value="1"/>
</dbReference>
<dbReference type="EC" id="3.1.3.1" evidence="3"/>
<sequence length="443" mass="46996">MLTSTRVALGLTTALSLVACSPTLPTTQDMTPYPSAPTADGRVKILAQASLPPTELTALGYSTEQVVRARANGLANTALPAIGSGLVALPNGEFLGITDRGPNEDHLNAEGKADGKIFPLPEFAPTLTRFRVEGQTIVPVGFTRLTGPEGQGITGLTNMKGEELPFENQASTTPLPFNVNGMDTEGLARFPDGRLITVEETSPSIAILSEGGQVLMRYTPVSKALTGAAYPVKNILPDVYAQRRSNRGFENVSLSGDGKTAWVTLQSPMGDTKADAYKSSRILRTLKLDVTDPLDARVVGEYLTRGSAIGDYPAGGKQADLKFSDTAWITGEKLLTLERAAGLVQLFVDDFSAATNVLNLPDQGKLTYEDIATDLAALGIQTSTRKLVFKSADAGIMDDKLEGLAILTPSTIALTNDNDFGIGDNKTGTPSKIWVVQLGQRLK</sequence>
<dbReference type="RefSeq" id="WP_184130508.1">
    <property type="nucleotide sequence ID" value="NZ_JACHFL010000004.1"/>
</dbReference>
<dbReference type="GO" id="GO:0004035">
    <property type="term" value="F:alkaline phosphatase activity"/>
    <property type="evidence" value="ECO:0007669"/>
    <property type="project" value="UniProtKB-EC"/>
</dbReference>
<dbReference type="EMBL" id="JACHFL010000004">
    <property type="protein sequence ID" value="MBB5362796.1"/>
    <property type="molecule type" value="Genomic_DNA"/>
</dbReference>
<dbReference type="InterPro" id="IPR027372">
    <property type="entry name" value="Phytase-like_dom"/>
</dbReference>
<evidence type="ECO:0000259" key="2">
    <source>
        <dbReference type="Pfam" id="PF13449"/>
    </source>
</evidence>